<feature type="chain" id="PRO_5022004590" evidence="1">
    <location>
        <begin position="23"/>
        <end position="149"/>
    </location>
</feature>
<sequence>MKKLLLLVGITVAMATGTYAHAQFIYMDTNGDGLPSCFGGGTYDILYSSVTTVDIWLNTNHNADGSTASCSAQTGQPLDMFSYSLLFRSFGSGSVAYDGWTNAASGFAATTPFTHAGTDAGTDWTSQGAIFAPGLYKLGSISVTVTGTP</sequence>
<organism evidence="2 3">
    <name type="scientific">Eiseniibacteriota bacterium</name>
    <dbReference type="NCBI Taxonomy" id="2212470"/>
    <lineage>
        <taxon>Bacteria</taxon>
        <taxon>Candidatus Eiseniibacteriota</taxon>
    </lineage>
</organism>
<dbReference type="AlphaFoldDB" id="A0A538SVR2"/>
<evidence type="ECO:0000313" key="2">
    <source>
        <dbReference type="EMBL" id="TMQ55488.1"/>
    </source>
</evidence>
<reference evidence="2 3" key="1">
    <citation type="journal article" date="2019" name="Nat. Microbiol.">
        <title>Mediterranean grassland soil C-N compound turnover is dependent on rainfall and depth, and is mediated by genomically divergent microorganisms.</title>
        <authorList>
            <person name="Diamond S."/>
            <person name="Andeer P.F."/>
            <person name="Li Z."/>
            <person name="Crits-Christoph A."/>
            <person name="Burstein D."/>
            <person name="Anantharaman K."/>
            <person name="Lane K.R."/>
            <person name="Thomas B.C."/>
            <person name="Pan C."/>
            <person name="Northen T.R."/>
            <person name="Banfield J.F."/>
        </authorList>
    </citation>
    <scope>NUCLEOTIDE SEQUENCE [LARGE SCALE GENOMIC DNA]</scope>
    <source>
        <strain evidence="2">WS_5</strain>
    </source>
</reference>
<keyword evidence="1" id="KW-0732">Signal</keyword>
<protein>
    <submittedName>
        <fullName evidence="2">Uncharacterized protein</fullName>
    </submittedName>
</protein>
<comment type="caution">
    <text evidence="2">The sequence shown here is derived from an EMBL/GenBank/DDBJ whole genome shotgun (WGS) entry which is preliminary data.</text>
</comment>
<dbReference type="Proteomes" id="UP000320913">
    <property type="component" value="Unassembled WGS sequence"/>
</dbReference>
<evidence type="ECO:0000313" key="3">
    <source>
        <dbReference type="Proteomes" id="UP000320913"/>
    </source>
</evidence>
<name>A0A538SVR2_UNCEI</name>
<feature type="signal peptide" evidence="1">
    <location>
        <begin position="1"/>
        <end position="22"/>
    </location>
</feature>
<evidence type="ECO:0000256" key="1">
    <source>
        <dbReference type="SAM" id="SignalP"/>
    </source>
</evidence>
<gene>
    <name evidence="2" type="ORF">E6K75_09355</name>
</gene>
<dbReference type="EMBL" id="VBOV01000256">
    <property type="protein sequence ID" value="TMQ55488.1"/>
    <property type="molecule type" value="Genomic_DNA"/>
</dbReference>
<proteinExistence type="predicted"/>
<accession>A0A538SVR2</accession>